<accession>A0A5M8RM05</accession>
<reference evidence="1 2" key="1">
    <citation type="submission" date="2018-08" db="EMBL/GenBank/DDBJ databases">
        <title>Bacillus phenotypic plasticity.</title>
        <authorList>
            <person name="Hurtado E."/>
        </authorList>
    </citation>
    <scope>NUCLEOTIDE SEQUENCE [LARGE SCALE GENOMIC DNA]</scope>
    <source>
        <strain evidence="1 2">427</strain>
    </source>
</reference>
<sequence length="83" mass="9888">MESKLPEKFLEAKENEEAMEDLISLFFPKIYKCLQQTNEQERDDLFQELCLDTYLCIKSFNADQLMGFFELKESLENSFSENE</sequence>
<evidence type="ECO:0000313" key="1">
    <source>
        <dbReference type="EMBL" id="KAA6446962.1"/>
    </source>
</evidence>
<protein>
    <recommendedName>
        <fullName evidence="3">Helix-turn-helix conjugative transposon-like domain-containing protein</fullName>
    </recommendedName>
</protein>
<dbReference type="Proteomes" id="UP000324326">
    <property type="component" value="Unassembled WGS sequence"/>
</dbReference>
<evidence type="ECO:0008006" key="3">
    <source>
        <dbReference type="Google" id="ProtNLM"/>
    </source>
</evidence>
<dbReference type="AlphaFoldDB" id="A0A5M8RM05"/>
<proteinExistence type="predicted"/>
<name>A0A5M8RM05_9BACI</name>
<comment type="caution">
    <text evidence="1">The sequence shown here is derived from an EMBL/GenBank/DDBJ whole genome shotgun (WGS) entry which is preliminary data.</text>
</comment>
<dbReference type="RefSeq" id="WP_150150020.1">
    <property type="nucleotide sequence ID" value="NZ_QSND01000007.1"/>
</dbReference>
<dbReference type="EMBL" id="QSND01000007">
    <property type="protein sequence ID" value="KAA6446962.1"/>
    <property type="molecule type" value="Genomic_DNA"/>
</dbReference>
<organism evidence="1 2">
    <name type="scientific">Bacillus swezeyi</name>
    <dbReference type="NCBI Taxonomy" id="1925020"/>
    <lineage>
        <taxon>Bacteria</taxon>
        <taxon>Bacillati</taxon>
        <taxon>Bacillota</taxon>
        <taxon>Bacilli</taxon>
        <taxon>Bacillales</taxon>
        <taxon>Bacillaceae</taxon>
        <taxon>Bacillus</taxon>
    </lineage>
</organism>
<gene>
    <name evidence="1" type="ORF">DX927_23225</name>
</gene>
<evidence type="ECO:0000313" key="2">
    <source>
        <dbReference type="Proteomes" id="UP000324326"/>
    </source>
</evidence>